<dbReference type="WBParaSite" id="TCLT_0000878701-mRNA-1">
    <property type="protein sequence ID" value="TCLT_0000878701-mRNA-1"/>
    <property type="gene ID" value="TCLT_0000878701"/>
</dbReference>
<dbReference type="AlphaFoldDB" id="A0A0N5D6W3"/>
<proteinExistence type="predicted"/>
<keyword evidence="2" id="KW-1185">Reference proteome</keyword>
<sequence length="116" mass="13290">MTASTQRSLNQVHLDRNYIDQDHLDRDQLDFKEAIVDSIARAMKISVYTKFSKMTPKILTDKQTPTTITEEKTAEEQMSKFVVEKKMSIELLELSTKWKTSGGIARFVSKDEAMTA</sequence>
<gene>
    <name evidence="1" type="ORF">TCLT_LOCUS8776</name>
</gene>
<dbReference type="EMBL" id="UYYF01004681">
    <property type="protein sequence ID" value="VDN06358.1"/>
    <property type="molecule type" value="Genomic_DNA"/>
</dbReference>
<evidence type="ECO:0000313" key="3">
    <source>
        <dbReference type="WBParaSite" id="TCLT_0000878701-mRNA-1"/>
    </source>
</evidence>
<name>A0A0N5D6W3_THECL</name>
<dbReference type="Proteomes" id="UP000276776">
    <property type="component" value="Unassembled WGS sequence"/>
</dbReference>
<accession>A0A0N5D6W3</accession>
<reference evidence="3" key="1">
    <citation type="submission" date="2017-02" db="UniProtKB">
        <authorList>
            <consortium name="WormBaseParasite"/>
        </authorList>
    </citation>
    <scope>IDENTIFICATION</scope>
</reference>
<protein>
    <submittedName>
        <fullName evidence="3">Mediator complex subunit 17</fullName>
    </submittedName>
</protein>
<reference evidence="1 2" key="2">
    <citation type="submission" date="2018-11" db="EMBL/GenBank/DDBJ databases">
        <authorList>
            <consortium name="Pathogen Informatics"/>
        </authorList>
    </citation>
    <scope>NUCLEOTIDE SEQUENCE [LARGE SCALE GENOMIC DNA]</scope>
</reference>
<evidence type="ECO:0000313" key="1">
    <source>
        <dbReference type="EMBL" id="VDN06358.1"/>
    </source>
</evidence>
<organism evidence="3">
    <name type="scientific">Thelazia callipaeda</name>
    <name type="common">Oriental eyeworm</name>
    <name type="synonym">Parasitic nematode</name>
    <dbReference type="NCBI Taxonomy" id="103827"/>
    <lineage>
        <taxon>Eukaryota</taxon>
        <taxon>Metazoa</taxon>
        <taxon>Ecdysozoa</taxon>
        <taxon>Nematoda</taxon>
        <taxon>Chromadorea</taxon>
        <taxon>Rhabditida</taxon>
        <taxon>Spirurina</taxon>
        <taxon>Spiruromorpha</taxon>
        <taxon>Thelazioidea</taxon>
        <taxon>Thelaziidae</taxon>
        <taxon>Thelazia</taxon>
    </lineage>
</organism>
<evidence type="ECO:0000313" key="2">
    <source>
        <dbReference type="Proteomes" id="UP000276776"/>
    </source>
</evidence>